<reference evidence="1" key="1">
    <citation type="submission" date="2021-02" db="EMBL/GenBank/DDBJ databases">
        <authorList>
            <person name="Nowell W R."/>
        </authorList>
    </citation>
    <scope>NUCLEOTIDE SEQUENCE</scope>
</reference>
<dbReference type="EMBL" id="CAJOBB010022741">
    <property type="protein sequence ID" value="CAF4387397.1"/>
    <property type="molecule type" value="Genomic_DNA"/>
</dbReference>
<dbReference type="InterPro" id="IPR024096">
    <property type="entry name" value="NO_sig/Golgi_transp_ligand-bd"/>
</dbReference>
<accession>A0A820NIC3</accession>
<protein>
    <submittedName>
        <fullName evidence="1">Uncharacterized protein</fullName>
    </submittedName>
</protein>
<name>A0A820NIC3_9BILA</name>
<evidence type="ECO:0000313" key="1">
    <source>
        <dbReference type="EMBL" id="CAF4387397.1"/>
    </source>
</evidence>
<sequence>CIEIIRARYGQETWEQIKGMLHLDVNTFSAFQQYGETLFVRITKLLSEIT</sequence>
<organism evidence="1 2">
    <name type="scientific">Adineta steineri</name>
    <dbReference type="NCBI Taxonomy" id="433720"/>
    <lineage>
        <taxon>Eukaryota</taxon>
        <taxon>Metazoa</taxon>
        <taxon>Spiralia</taxon>
        <taxon>Gnathifera</taxon>
        <taxon>Rotifera</taxon>
        <taxon>Eurotatoria</taxon>
        <taxon>Bdelloidea</taxon>
        <taxon>Adinetida</taxon>
        <taxon>Adinetidae</taxon>
        <taxon>Adineta</taxon>
    </lineage>
</organism>
<feature type="non-terminal residue" evidence="1">
    <location>
        <position position="1"/>
    </location>
</feature>
<feature type="non-terminal residue" evidence="1">
    <location>
        <position position="50"/>
    </location>
</feature>
<gene>
    <name evidence="1" type="ORF">KXQ929_LOCUS50262</name>
</gene>
<dbReference type="Proteomes" id="UP000663868">
    <property type="component" value="Unassembled WGS sequence"/>
</dbReference>
<proteinExistence type="predicted"/>
<dbReference type="AlphaFoldDB" id="A0A820NIC3"/>
<comment type="caution">
    <text evidence="1">The sequence shown here is derived from an EMBL/GenBank/DDBJ whole genome shotgun (WGS) entry which is preliminary data.</text>
</comment>
<dbReference type="SUPFAM" id="SSF111126">
    <property type="entry name" value="Ligand-binding domain in the NO signalling and Golgi transport"/>
    <property type="match status" value="1"/>
</dbReference>
<evidence type="ECO:0000313" key="2">
    <source>
        <dbReference type="Proteomes" id="UP000663868"/>
    </source>
</evidence>